<keyword evidence="3" id="KW-1185">Reference proteome</keyword>
<comment type="caution">
    <text evidence="2">The sequence shown here is derived from an EMBL/GenBank/DDBJ whole genome shotgun (WGS) entry which is preliminary data.</text>
</comment>
<evidence type="ECO:0000313" key="3">
    <source>
        <dbReference type="Proteomes" id="UP000017415"/>
    </source>
</evidence>
<name>V2WMP9_9ENTE</name>
<feature type="transmembrane region" description="Helical" evidence="1">
    <location>
        <begin position="21"/>
        <end position="39"/>
    </location>
</feature>
<sequence length="40" mass="4915">MKRLVADENLKPKYKIRRWQLLAYLEFIIIVELVIMLLLK</sequence>
<reference evidence="2 3" key="1">
    <citation type="submission" date="2013-10" db="EMBL/GenBank/DDBJ databases">
        <title>The Genome Sequence of Enterococcus cecorum DSM 20682 (= ATCC 43198) (Illumina assembly).</title>
        <authorList>
            <consortium name="The Broad Institute Genomics Platform"/>
            <consortium name="The Broad Institute Genome Sequencing Center for Infectious Disease"/>
            <person name="Earl A."/>
            <person name="Russ C."/>
            <person name="Gilmore M."/>
            <person name="Surin D."/>
            <person name="Walker B."/>
            <person name="Young S."/>
            <person name="Zeng Q."/>
            <person name="Gargeya S."/>
            <person name="Fitzgerald M."/>
            <person name="Haas B."/>
            <person name="Abouelleil A."/>
            <person name="Allen A.W."/>
            <person name="Alvarado L."/>
            <person name="Arachchi H.M."/>
            <person name="Berlin A.M."/>
            <person name="Chapman S.B."/>
            <person name="Gainer-Dewar J."/>
            <person name="Goldberg J."/>
            <person name="Griggs A."/>
            <person name="Gujja S."/>
            <person name="Hansen M."/>
            <person name="Howarth C."/>
            <person name="Imamovic A."/>
            <person name="Ireland A."/>
            <person name="Larimer J."/>
            <person name="McCowan C."/>
            <person name="Murphy C."/>
            <person name="Pearson M."/>
            <person name="Poon T.W."/>
            <person name="Priest M."/>
            <person name="Roberts A."/>
            <person name="Saif S."/>
            <person name="Shea T."/>
            <person name="Sisk P."/>
            <person name="Sykes S."/>
            <person name="Wortman J."/>
            <person name="Nusbaum C."/>
            <person name="Birren B."/>
        </authorList>
    </citation>
    <scope>NUCLEOTIDE SEQUENCE [LARGE SCALE GENOMIC DNA]</scope>
    <source>
        <strain evidence="2 3">ATCC 43198</strain>
    </source>
</reference>
<dbReference type="HOGENOM" id="CLU_3288969_0_0_9"/>
<keyword evidence="1" id="KW-0812">Transmembrane</keyword>
<evidence type="ECO:0000313" key="2">
    <source>
        <dbReference type="EMBL" id="ESK61294.1"/>
    </source>
</evidence>
<accession>V2WMP9</accession>
<keyword evidence="1" id="KW-0472">Membrane</keyword>
<organism evidence="2 3">
    <name type="scientific">Enterococcus cecorum DSM 20682 = ATCC 43198</name>
    <dbReference type="NCBI Taxonomy" id="1121864"/>
    <lineage>
        <taxon>Bacteria</taxon>
        <taxon>Bacillati</taxon>
        <taxon>Bacillota</taxon>
        <taxon>Bacilli</taxon>
        <taxon>Lactobacillales</taxon>
        <taxon>Enterococcaceae</taxon>
        <taxon>Enterococcus</taxon>
    </lineage>
</organism>
<dbReference type="Proteomes" id="UP000017415">
    <property type="component" value="Unassembled WGS sequence"/>
</dbReference>
<dbReference type="AlphaFoldDB" id="V2WMP9"/>
<keyword evidence="1" id="KW-1133">Transmembrane helix</keyword>
<dbReference type="EMBL" id="AHYS01000006">
    <property type="protein sequence ID" value="ESK61294.1"/>
    <property type="molecule type" value="Genomic_DNA"/>
</dbReference>
<proteinExistence type="predicted"/>
<gene>
    <name evidence="2" type="ORF">OMO_01354</name>
</gene>
<protein>
    <submittedName>
        <fullName evidence="2">Uncharacterized protein</fullName>
    </submittedName>
</protein>
<evidence type="ECO:0000256" key="1">
    <source>
        <dbReference type="SAM" id="Phobius"/>
    </source>
</evidence>